<dbReference type="InterPro" id="IPR012908">
    <property type="entry name" value="PGAP1-ab_dom-like"/>
</dbReference>
<sequence>MSTPTRRPLPLILIRGFGGFTTDDERKLTYQGFTDGSVYPHKQGENYIYEGFILRFMKSHWQYQDATNVVGYYGSRIENDPMLPRKLLYLEEMLHSGSILPHKLQNLIDKDVLNKFKRLQTKGYFSGEKIIIDPAMALYLIESADDPCRSLWVFRYYDLKERKYETYGKALVRLIDFIRELAAMQDGIKPKVNIIAHSMGGLLVREAVQRTYPQNGLKAEDYINKIVTLGTPHQGVSLQVIKSWLPIESAEEFEHFNPEFQSDPTNPSSYRYFKDYFPLSRLLTVVGTNYRSYSTTSAAMLNQFFSAPGEYGPAYNRSDGLVKQTFAQIPGAPRTFLHKCHGGFDSLLTCRESFEVATRFLFGNVRTRLRLVKAMITRGKDWFGKSEFFLGVSIKPRGVDFELFHQSSEAENCYGPFTKEDLSDKNMAFPWADENKLIWEGYLDTTPILEDESVTPKDMVMRLDFYLGERDLLGMGFSDNVIFRKQYYIRALLPPNLKLYLHTGEEFAQQRFQPSPENEMRQTTQGWEFEVKGTGFEGTFRIEIDSVPEEGEPVPIQEVISLS</sequence>
<dbReference type="Gene3D" id="3.40.50.1820">
    <property type="entry name" value="alpha/beta hydrolase"/>
    <property type="match status" value="1"/>
</dbReference>
<name>K9W911_9CYAN</name>
<dbReference type="PATRIC" id="fig|1173027.3.peg.881"/>
<keyword evidence="3" id="KW-1185">Reference proteome</keyword>
<dbReference type="eggNOG" id="COG1075">
    <property type="taxonomic scope" value="Bacteria"/>
</dbReference>
<dbReference type="RefSeq" id="WP_015180871.1">
    <property type="nucleotide sequence ID" value="NC_019738.1"/>
</dbReference>
<accession>K9W911</accession>
<dbReference type="Pfam" id="PF07819">
    <property type="entry name" value="PGAP1"/>
    <property type="match status" value="1"/>
</dbReference>
<evidence type="ECO:0000313" key="3">
    <source>
        <dbReference type="Proteomes" id="UP000010471"/>
    </source>
</evidence>
<reference evidence="2 3" key="1">
    <citation type="submission" date="2012-06" db="EMBL/GenBank/DDBJ databases">
        <title>Finished chromosome of genome of Microcoleus sp. PCC 7113.</title>
        <authorList>
            <consortium name="US DOE Joint Genome Institute"/>
            <person name="Gugger M."/>
            <person name="Coursin T."/>
            <person name="Rippka R."/>
            <person name="Tandeau De Marsac N."/>
            <person name="Huntemann M."/>
            <person name="Wei C.-L."/>
            <person name="Han J."/>
            <person name="Detter J.C."/>
            <person name="Han C."/>
            <person name="Tapia R."/>
            <person name="Chen A."/>
            <person name="Kyrpides N."/>
            <person name="Mavromatis K."/>
            <person name="Markowitz V."/>
            <person name="Szeto E."/>
            <person name="Ivanova N."/>
            <person name="Pagani I."/>
            <person name="Pati A."/>
            <person name="Goodwin L."/>
            <person name="Nordberg H.P."/>
            <person name="Cantor M.N."/>
            <person name="Hua S.X."/>
            <person name="Woyke T."/>
            <person name="Kerfeld C.A."/>
        </authorList>
    </citation>
    <scope>NUCLEOTIDE SEQUENCE [LARGE SCALE GENOMIC DNA]</scope>
    <source>
        <strain evidence="2 3">PCC 7113</strain>
    </source>
</reference>
<dbReference type="AlphaFoldDB" id="K9W911"/>
<dbReference type="EMBL" id="CP003630">
    <property type="protein sequence ID" value="AFZ16708.1"/>
    <property type="molecule type" value="Genomic_DNA"/>
</dbReference>
<dbReference type="InterPro" id="IPR029058">
    <property type="entry name" value="AB_hydrolase_fold"/>
</dbReference>
<gene>
    <name evidence="2" type="ORF">Mic7113_0800</name>
</gene>
<dbReference type="KEGG" id="mic:Mic7113_0800"/>
<proteinExistence type="predicted"/>
<feature type="domain" description="GPI inositol-deacylase PGAP1-like alpha/beta" evidence="1">
    <location>
        <begin position="171"/>
        <end position="238"/>
    </location>
</feature>
<evidence type="ECO:0000259" key="1">
    <source>
        <dbReference type="Pfam" id="PF07819"/>
    </source>
</evidence>
<dbReference type="Proteomes" id="UP000010471">
    <property type="component" value="Chromosome"/>
</dbReference>
<evidence type="ECO:0000313" key="2">
    <source>
        <dbReference type="EMBL" id="AFZ16708.1"/>
    </source>
</evidence>
<dbReference type="SUPFAM" id="SSF53474">
    <property type="entry name" value="alpha/beta-Hydrolases"/>
    <property type="match status" value="1"/>
</dbReference>
<dbReference type="GO" id="GO:0016788">
    <property type="term" value="F:hydrolase activity, acting on ester bonds"/>
    <property type="evidence" value="ECO:0007669"/>
    <property type="project" value="InterPro"/>
</dbReference>
<dbReference type="STRING" id="1173027.Mic7113_0800"/>
<organism evidence="2 3">
    <name type="scientific">Allocoleopsis franciscana PCC 7113</name>
    <dbReference type="NCBI Taxonomy" id="1173027"/>
    <lineage>
        <taxon>Bacteria</taxon>
        <taxon>Bacillati</taxon>
        <taxon>Cyanobacteriota</taxon>
        <taxon>Cyanophyceae</taxon>
        <taxon>Coleofasciculales</taxon>
        <taxon>Coleofasciculaceae</taxon>
        <taxon>Allocoleopsis</taxon>
        <taxon>Allocoleopsis franciscana</taxon>
    </lineage>
</organism>
<protein>
    <submittedName>
        <fullName evidence="2">PGAP1-like protein</fullName>
    </submittedName>
</protein>
<dbReference type="HOGENOM" id="CLU_504936_0_0_3"/>
<dbReference type="OrthoDB" id="452945at2"/>